<accession>A0A3B0ZDB9</accession>
<gene>
    <name evidence="7" type="ORF">MNBD_GAMMA16-1505</name>
</gene>
<name>A0A3B0ZDB9_9ZZZZ</name>
<dbReference type="GO" id="GO:0016887">
    <property type="term" value="F:ATP hydrolysis activity"/>
    <property type="evidence" value="ECO:0007669"/>
    <property type="project" value="InterPro"/>
</dbReference>
<evidence type="ECO:0000256" key="4">
    <source>
        <dbReference type="ARBA" id="ARBA00049985"/>
    </source>
</evidence>
<evidence type="ECO:0000256" key="5">
    <source>
        <dbReference type="SAM" id="MobiDB-lite"/>
    </source>
</evidence>
<evidence type="ECO:0000313" key="7">
    <source>
        <dbReference type="EMBL" id="VAW84249.1"/>
    </source>
</evidence>
<dbReference type="GO" id="GO:0043215">
    <property type="term" value="P:daunorubicin transport"/>
    <property type="evidence" value="ECO:0007669"/>
    <property type="project" value="InterPro"/>
</dbReference>
<feature type="compositionally biased region" description="Low complexity" evidence="5">
    <location>
        <begin position="383"/>
        <end position="395"/>
    </location>
</feature>
<dbReference type="SMART" id="SM00382">
    <property type="entry name" value="AAA"/>
    <property type="match status" value="1"/>
</dbReference>
<feature type="compositionally biased region" description="Basic and acidic residues" evidence="5">
    <location>
        <begin position="404"/>
        <end position="423"/>
    </location>
</feature>
<dbReference type="InterPro" id="IPR027417">
    <property type="entry name" value="P-loop_NTPase"/>
</dbReference>
<feature type="region of interest" description="Disordered" evidence="5">
    <location>
        <begin position="324"/>
        <end position="441"/>
    </location>
</feature>
<feature type="compositionally biased region" description="Basic and acidic residues" evidence="5">
    <location>
        <begin position="362"/>
        <end position="380"/>
    </location>
</feature>
<evidence type="ECO:0000256" key="3">
    <source>
        <dbReference type="ARBA" id="ARBA00022840"/>
    </source>
</evidence>
<dbReference type="NCBIfam" id="TIGR01188">
    <property type="entry name" value="drrA"/>
    <property type="match status" value="1"/>
</dbReference>
<sequence>MIHVENLVKIFDADTRAVDGLNLNIETGEIFALLGPNGAGKTTTIRVLSTLAGFDEGKVEVAGFDMDHAPEEIRKSIGLVAQQTGIDYLLTGRENLVLQGQLYHLKKSEIKQRIDELADYFDLSDALDRQVMTYSGGMRRKLDIATALIHKPKLLFLDEPTLGLDIKSRKSLWHYIEKLNKELNLTILLTTHYLEEADKLSHRVAIINEGKICAMDTPEALKNDIGGDSLTLSFAEPGPNTQSFANQLQEQEYVSNIIWEGERCHIYVNHGAACVPKIAQLAGEQGIDIAELSLSRATLDDVFLRYTGNSLEEKEEEAEEWWHKWAGKGGGGKWAKKWQDGNADDEMQEPEGGWPTSEEEWDQRQVKSKSAEPELTKKDTQAWQQNQSSDQNDWQKWQGSTKDTPIDDADKSSNKDSNEDWKKWQNQSRDNSKPESDKTSD</sequence>
<dbReference type="PANTHER" id="PTHR43582">
    <property type="entry name" value="LINEARMYCIN RESISTANCE ATP-BINDING PROTEIN LNRL"/>
    <property type="match status" value="1"/>
</dbReference>
<organism evidence="7">
    <name type="scientific">hydrothermal vent metagenome</name>
    <dbReference type="NCBI Taxonomy" id="652676"/>
    <lineage>
        <taxon>unclassified sequences</taxon>
        <taxon>metagenomes</taxon>
        <taxon>ecological metagenomes</taxon>
    </lineage>
</organism>
<dbReference type="PROSITE" id="PS50893">
    <property type="entry name" value="ABC_TRANSPORTER_2"/>
    <property type="match status" value="1"/>
</dbReference>
<dbReference type="Gene3D" id="3.40.50.300">
    <property type="entry name" value="P-loop containing nucleotide triphosphate hydrolases"/>
    <property type="match status" value="1"/>
</dbReference>
<dbReference type="InterPro" id="IPR017871">
    <property type="entry name" value="ABC_transporter-like_CS"/>
</dbReference>
<evidence type="ECO:0000259" key="6">
    <source>
        <dbReference type="PROSITE" id="PS50893"/>
    </source>
</evidence>
<evidence type="ECO:0000256" key="2">
    <source>
        <dbReference type="ARBA" id="ARBA00022741"/>
    </source>
</evidence>
<feature type="compositionally biased region" description="Basic and acidic residues" evidence="5">
    <location>
        <begin position="430"/>
        <end position="441"/>
    </location>
</feature>
<dbReference type="SUPFAM" id="SSF52540">
    <property type="entry name" value="P-loop containing nucleoside triphosphate hydrolases"/>
    <property type="match status" value="1"/>
</dbReference>
<dbReference type="InterPro" id="IPR003439">
    <property type="entry name" value="ABC_transporter-like_ATP-bd"/>
</dbReference>
<dbReference type="GO" id="GO:0005886">
    <property type="term" value="C:plasma membrane"/>
    <property type="evidence" value="ECO:0007669"/>
    <property type="project" value="UniProtKB-SubCell"/>
</dbReference>
<dbReference type="AlphaFoldDB" id="A0A3B0ZDB9"/>
<keyword evidence="2" id="KW-0547">Nucleotide-binding</keyword>
<proteinExistence type="inferred from homology"/>
<dbReference type="Pfam" id="PF00005">
    <property type="entry name" value="ABC_tran"/>
    <property type="match status" value="1"/>
</dbReference>
<dbReference type="InterPro" id="IPR005894">
    <property type="entry name" value="DrrA"/>
</dbReference>
<dbReference type="GO" id="GO:0005524">
    <property type="term" value="F:ATP binding"/>
    <property type="evidence" value="ECO:0007669"/>
    <property type="project" value="UniProtKB-KW"/>
</dbReference>
<dbReference type="PANTHER" id="PTHR43582:SF2">
    <property type="entry name" value="LINEARMYCIN RESISTANCE ATP-BINDING PROTEIN LNRL"/>
    <property type="match status" value="1"/>
</dbReference>
<feature type="domain" description="ABC transporter" evidence="6">
    <location>
        <begin position="2"/>
        <end position="234"/>
    </location>
</feature>
<keyword evidence="3 7" id="KW-0067">ATP-binding</keyword>
<dbReference type="GO" id="GO:1900753">
    <property type="term" value="P:doxorubicin transport"/>
    <property type="evidence" value="ECO:0007669"/>
    <property type="project" value="InterPro"/>
</dbReference>
<dbReference type="PROSITE" id="PS00211">
    <property type="entry name" value="ABC_TRANSPORTER_1"/>
    <property type="match status" value="1"/>
</dbReference>
<reference evidence="7" key="1">
    <citation type="submission" date="2018-06" db="EMBL/GenBank/DDBJ databases">
        <authorList>
            <person name="Zhirakovskaya E."/>
        </authorList>
    </citation>
    <scope>NUCLEOTIDE SEQUENCE</scope>
</reference>
<comment type="subcellular location">
    <subcellularLocation>
        <location evidence="1">Cell membrane</location>
        <topology evidence="1">Peripheral membrane protein</topology>
        <orientation evidence="1">Cytoplasmic side</orientation>
    </subcellularLocation>
</comment>
<evidence type="ECO:0000256" key="1">
    <source>
        <dbReference type="ARBA" id="ARBA00004413"/>
    </source>
</evidence>
<comment type="similarity">
    <text evidence="4">Belongs to the ABC transporter superfamily. Drug exporter-1 (DrugE1) (TC 3.A.1.105) family.</text>
</comment>
<dbReference type="EMBL" id="UOFO01000036">
    <property type="protein sequence ID" value="VAW84249.1"/>
    <property type="molecule type" value="Genomic_DNA"/>
</dbReference>
<protein>
    <submittedName>
        <fullName evidence="7">Efflux ABC transporter, ATP-binding protein</fullName>
    </submittedName>
</protein>
<dbReference type="InterPro" id="IPR003593">
    <property type="entry name" value="AAA+_ATPase"/>
</dbReference>